<dbReference type="EMBL" id="CAMXCT020005346">
    <property type="protein sequence ID" value="CAL1165491.1"/>
    <property type="molecule type" value="Genomic_DNA"/>
</dbReference>
<dbReference type="Proteomes" id="UP001152797">
    <property type="component" value="Unassembled WGS sequence"/>
</dbReference>
<name>A0A9P1GFJ2_9DINO</name>
<feature type="region of interest" description="Disordered" evidence="1">
    <location>
        <begin position="153"/>
        <end position="175"/>
    </location>
</feature>
<feature type="compositionally biased region" description="Acidic residues" evidence="1">
    <location>
        <begin position="475"/>
        <end position="527"/>
    </location>
</feature>
<evidence type="ECO:0000256" key="1">
    <source>
        <dbReference type="SAM" id="MobiDB-lite"/>
    </source>
</evidence>
<feature type="compositionally biased region" description="Basic and acidic residues" evidence="1">
    <location>
        <begin position="301"/>
        <end position="336"/>
    </location>
</feature>
<reference evidence="4" key="2">
    <citation type="submission" date="2024-04" db="EMBL/GenBank/DDBJ databases">
        <authorList>
            <person name="Chen Y."/>
            <person name="Shah S."/>
            <person name="Dougan E. K."/>
            <person name="Thang M."/>
            <person name="Chan C."/>
        </authorList>
    </citation>
    <scope>NUCLEOTIDE SEQUENCE [LARGE SCALE GENOMIC DNA]</scope>
</reference>
<accession>A0A9P1GFJ2</accession>
<feature type="compositionally biased region" description="Low complexity" evidence="1">
    <location>
        <begin position="250"/>
        <end position="260"/>
    </location>
</feature>
<organism evidence="3">
    <name type="scientific">Cladocopium goreaui</name>
    <dbReference type="NCBI Taxonomy" id="2562237"/>
    <lineage>
        <taxon>Eukaryota</taxon>
        <taxon>Sar</taxon>
        <taxon>Alveolata</taxon>
        <taxon>Dinophyceae</taxon>
        <taxon>Suessiales</taxon>
        <taxon>Symbiodiniaceae</taxon>
        <taxon>Cladocopium</taxon>
    </lineage>
</organism>
<feature type="region of interest" description="Disordered" evidence="1">
    <location>
        <begin position="219"/>
        <end position="441"/>
    </location>
</feature>
<dbReference type="AlphaFoldDB" id="A0A9P1GFJ2"/>
<sequence length="793" mass="87261">MLGLHRLRAPKVLAILAAMVFSLPLSFKPLDHVELFSGKMAVTVAEMQEGRKCAAYDMDYDDKYMNILDPQGFAVAVYQVLRIKPGGSLTLAPVCGTWVWLSRGSTKRSAQCPLGDPSASAAVAGHRYIEEIDNYKPRQGTRAVASGPMVRHYRDSKGRPRVQGASGLKDSQSYTPAFGRAMAKLRTRNQARVRREAKAFLKAAAQVSHATFYSADGREAVPTSKGVQKTHKGKDPPKTRVSGKSKPVESPASSTTTATSRKGQPFVYTTPVDKRTPAIKSPFAASEKLSPELNDAMKMNKINEVKAAKQKGEKDVHTGTEKVANKEKKDKKEKKDSKHQKKENKKENKKEKKSEKTKKDKAEDEAKVEKADNRKDQEKEKARDSKVSKKTDKKVREEDQSKKEPKSSQAAKGGKASKMKKLSREEKRQVFSPDLAVMGEEQIDNLIASLRVERKENEKVGEPEEDEAGILSQEDGSEGENDGKEAEDDEDKDNEQDGEEGKEEEDEHDDQEAETTQEEQGEEEEKEVDGSVCLGDLGSEQDVHSVFGSSSSEDEDASTPAAPPGQAVAEVIEKATLKAEEEAQRANSTTNRAEWAAFSREIKNRQKFPVQLSDHLARDKTDLFNLWLQNGQSLKKVAVVLERRVEAVNTVRTGREGKKKRELEAKYPAAKVEQLTALLKSRGMWYWDPDFPGDEEEIYYYAGTGNQIRRDDITAEGMSLRGTANADAPTLEAVAGEGGPLASGALPALETASPEGIKNTWQATNAGPVVKVKAPKAPKPSPAEEQVAKTVPE</sequence>
<feature type="region of interest" description="Disordered" evidence="1">
    <location>
        <begin position="753"/>
        <end position="793"/>
    </location>
</feature>
<evidence type="ECO:0000313" key="5">
    <source>
        <dbReference type="Proteomes" id="UP001152797"/>
    </source>
</evidence>
<reference evidence="3" key="1">
    <citation type="submission" date="2022-10" db="EMBL/GenBank/DDBJ databases">
        <authorList>
            <person name="Chen Y."/>
            <person name="Dougan E. K."/>
            <person name="Chan C."/>
            <person name="Rhodes N."/>
            <person name="Thang M."/>
        </authorList>
    </citation>
    <scope>NUCLEOTIDE SEQUENCE</scope>
</reference>
<gene>
    <name evidence="3" type="ORF">C1SCF055_LOCUS37213</name>
</gene>
<evidence type="ECO:0000313" key="3">
    <source>
        <dbReference type="EMBL" id="CAI4012116.1"/>
    </source>
</evidence>
<feature type="chain" id="PRO_5043272733" evidence="2">
    <location>
        <begin position="23"/>
        <end position="793"/>
    </location>
</feature>
<dbReference type="EMBL" id="CAMXCT030005346">
    <property type="protein sequence ID" value="CAL4799428.1"/>
    <property type="molecule type" value="Genomic_DNA"/>
</dbReference>
<feature type="compositionally biased region" description="Basic and acidic residues" evidence="1">
    <location>
        <begin position="344"/>
        <end position="406"/>
    </location>
</feature>
<proteinExistence type="predicted"/>
<protein>
    <submittedName>
        <fullName evidence="3">Uncharacterized protein</fullName>
    </submittedName>
</protein>
<keyword evidence="5" id="KW-1185">Reference proteome</keyword>
<feature type="signal peptide" evidence="2">
    <location>
        <begin position="1"/>
        <end position="22"/>
    </location>
</feature>
<comment type="caution">
    <text evidence="3">The sequence shown here is derived from an EMBL/GenBank/DDBJ whole genome shotgun (WGS) entry which is preliminary data.</text>
</comment>
<feature type="region of interest" description="Disordered" evidence="1">
    <location>
        <begin position="454"/>
        <end position="568"/>
    </location>
</feature>
<dbReference type="EMBL" id="CAMXCT010005346">
    <property type="protein sequence ID" value="CAI4012116.1"/>
    <property type="molecule type" value="Genomic_DNA"/>
</dbReference>
<evidence type="ECO:0000256" key="2">
    <source>
        <dbReference type="SAM" id="SignalP"/>
    </source>
</evidence>
<keyword evidence="2" id="KW-0732">Signal</keyword>
<evidence type="ECO:0000313" key="4">
    <source>
        <dbReference type="EMBL" id="CAL1165491.1"/>
    </source>
</evidence>